<dbReference type="AlphaFoldDB" id="A0AAP7DER6"/>
<dbReference type="EMBL" id="VTXP01000017">
    <property type="protein sequence ID" value="NOJ25463.1"/>
    <property type="molecule type" value="Genomic_DNA"/>
</dbReference>
<sequence length="69" mass="6877">MIPSFGGGLTNSGQMPINASGGMAGPSTATAHTSIGGIRNGAINFGGGPSSWLPWLVLGTGTVLWLIKH</sequence>
<evidence type="ECO:0000256" key="1">
    <source>
        <dbReference type="SAM" id="MobiDB-lite"/>
    </source>
</evidence>
<dbReference type="RefSeq" id="WP_082313242.1">
    <property type="nucleotide sequence ID" value="NZ_VTXP01000017.1"/>
</dbReference>
<accession>A0AAP7DER6</accession>
<organism evidence="2 3">
    <name type="scientific">Vibrio coralliilyticus</name>
    <dbReference type="NCBI Taxonomy" id="190893"/>
    <lineage>
        <taxon>Bacteria</taxon>
        <taxon>Pseudomonadati</taxon>
        <taxon>Pseudomonadota</taxon>
        <taxon>Gammaproteobacteria</taxon>
        <taxon>Vibrionales</taxon>
        <taxon>Vibrionaceae</taxon>
        <taxon>Vibrio</taxon>
    </lineage>
</organism>
<reference evidence="2 3" key="1">
    <citation type="submission" date="2019-09" db="EMBL/GenBank/DDBJ databases">
        <title>Draft genome sequencing and comparative genomics of hatchery-associated Vibrios.</title>
        <authorList>
            <person name="Kehlet-Delgado H."/>
            <person name="Mueller R.S."/>
        </authorList>
    </citation>
    <scope>NUCLEOTIDE SEQUENCE [LARGE SCALE GENOMIC DNA]</scope>
    <source>
        <strain evidence="2 3">09-121-3</strain>
    </source>
</reference>
<name>A0AAP7DER6_9VIBR</name>
<evidence type="ECO:0000313" key="2">
    <source>
        <dbReference type="EMBL" id="NOJ25463.1"/>
    </source>
</evidence>
<dbReference type="Proteomes" id="UP000576645">
    <property type="component" value="Unassembled WGS sequence"/>
</dbReference>
<protein>
    <submittedName>
        <fullName evidence="2">Uncharacterized protein</fullName>
    </submittedName>
</protein>
<comment type="caution">
    <text evidence="2">The sequence shown here is derived from an EMBL/GenBank/DDBJ whole genome shotgun (WGS) entry which is preliminary data.</text>
</comment>
<proteinExistence type="predicted"/>
<feature type="compositionally biased region" description="Gly residues" evidence="1">
    <location>
        <begin position="1"/>
        <end position="10"/>
    </location>
</feature>
<gene>
    <name evidence="2" type="ORF">F0238_22290</name>
</gene>
<feature type="region of interest" description="Disordered" evidence="1">
    <location>
        <begin position="1"/>
        <end position="26"/>
    </location>
</feature>
<evidence type="ECO:0000313" key="3">
    <source>
        <dbReference type="Proteomes" id="UP000576645"/>
    </source>
</evidence>